<dbReference type="STRING" id="910964.GEAM_0458"/>
<dbReference type="GO" id="GO:0042742">
    <property type="term" value="P:defense response to bacterium"/>
    <property type="evidence" value="ECO:0007669"/>
    <property type="project" value="UniProtKB-KW"/>
</dbReference>
<dbReference type="CDD" id="cd16901">
    <property type="entry name" value="lyz_P1"/>
    <property type="match status" value="1"/>
</dbReference>
<evidence type="ECO:0000256" key="5">
    <source>
        <dbReference type="ARBA" id="ARBA00023295"/>
    </source>
</evidence>
<dbReference type="HAMAP" id="MF_04110">
    <property type="entry name" value="ENDOLYSIN_T4"/>
    <property type="match status" value="1"/>
</dbReference>
<dbReference type="InterPro" id="IPR023347">
    <property type="entry name" value="Lysozyme_dom_sf"/>
</dbReference>
<dbReference type="InterPro" id="IPR051018">
    <property type="entry name" value="Bacteriophage_GH24"/>
</dbReference>
<dbReference type="EMBL" id="JMPJ01000020">
    <property type="protein sequence ID" value="KFC85215.1"/>
    <property type="molecule type" value="Genomic_DNA"/>
</dbReference>
<dbReference type="OrthoDB" id="8141296at2"/>
<dbReference type="InterPro" id="IPR034690">
    <property type="entry name" value="Endolysin_T4_type"/>
</dbReference>
<dbReference type="InterPro" id="IPR023346">
    <property type="entry name" value="Lysozyme-like_dom_sf"/>
</dbReference>
<dbReference type="Proteomes" id="UP000028640">
    <property type="component" value="Unassembled WGS sequence"/>
</dbReference>
<organism evidence="7 8">
    <name type="scientific">Ewingella americana (strain ATCC 33852 / DSM 4580 / CCUG 14506 / JCM 5911 / LMG 7869 / NCTC 12157 / CDC 1468-78)</name>
    <dbReference type="NCBI Taxonomy" id="910964"/>
    <lineage>
        <taxon>Bacteria</taxon>
        <taxon>Pseudomonadati</taxon>
        <taxon>Pseudomonadota</taxon>
        <taxon>Gammaproteobacteria</taxon>
        <taxon>Enterobacterales</taxon>
        <taxon>Yersiniaceae</taxon>
        <taxon>Ewingella</taxon>
    </lineage>
</organism>
<keyword evidence="8" id="KW-1185">Reference proteome</keyword>
<dbReference type="Pfam" id="PF00959">
    <property type="entry name" value="Phage_lysozyme"/>
    <property type="match status" value="1"/>
</dbReference>
<evidence type="ECO:0000313" key="8">
    <source>
        <dbReference type="Proteomes" id="UP000028640"/>
    </source>
</evidence>
<evidence type="ECO:0000256" key="2">
    <source>
        <dbReference type="ARBA" id="ARBA00022529"/>
    </source>
</evidence>
<dbReference type="AlphaFoldDB" id="A0A085GNC0"/>
<comment type="similarity">
    <text evidence="6">Belongs to the glycosyl hydrolase 24 family.</text>
</comment>
<evidence type="ECO:0000313" key="7">
    <source>
        <dbReference type="EMBL" id="KFC85215.1"/>
    </source>
</evidence>
<evidence type="ECO:0000256" key="6">
    <source>
        <dbReference type="RuleBase" id="RU003788"/>
    </source>
</evidence>
<dbReference type="SUPFAM" id="SSF53955">
    <property type="entry name" value="Lysozyme-like"/>
    <property type="match status" value="1"/>
</dbReference>
<keyword evidence="2 6" id="KW-0929">Antimicrobial</keyword>
<evidence type="ECO:0000256" key="4">
    <source>
        <dbReference type="ARBA" id="ARBA00022801"/>
    </source>
</evidence>
<evidence type="ECO:0000256" key="1">
    <source>
        <dbReference type="ARBA" id="ARBA00000632"/>
    </source>
</evidence>
<keyword evidence="3 6" id="KW-0081">Bacteriolytic enzyme</keyword>
<accession>A0A085GNC0</accession>
<dbReference type="eggNOG" id="COG3772">
    <property type="taxonomic scope" value="Bacteria"/>
</dbReference>
<keyword evidence="5 6" id="KW-0326">Glycosidase</keyword>
<proteinExistence type="inferred from homology"/>
<evidence type="ECO:0000256" key="3">
    <source>
        <dbReference type="ARBA" id="ARBA00022638"/>
    </source>
</evidence>
<name>A0A085GNC0_EWIA3</name>
<dbReference type="EC" id="3.2.1.17" evidence="6"/>
<dbReference type="RefSeq" id="WP_034787726.1">
    <property type="nucleotide sequence ID" value="NZ_JMPJ01000020.1"/>
</dbReference>
<dbReference type="GO" id="GO:0016998">
    <property type="term" value="P:cell wall macromolecule catabolic process"/>
    <property type="evidence" value="ECO:0007669"/>
    <property type="project" value="InterPro"/>
</dbReference>
<dbReference type="GeneID" id="78383245"/>
<dbReference type="GO" id="GO:0003796">
    <property type="term" value="F:lysozyme activity"/>
    <property type="evidence" value="ECO:0007669"/>
    <property type="project" value="UniProtKB-EC"/>
</dbReference>
<dbReference type="PANTHER" id="PTHR38107">
    <property type="match status" value="1"/>
</dbReference>
<protein>
    <recommendedName>
        <fullName evidence="6">Lysozyme</fullName>
        <ecNumber evidence="6">3.2.1.17</ecNumber>
    </recommendedName>
</protein>
<dbReference type="Gene3D" id="1.10.530.40">
    <property type="match status" value="1"/>
</dbReference>
<dbReference type="PANTHER" id="PTHR38107:SF4">
    <property type="entry name" value="LYSOZYME"/>
    <property type="match status" value="1"/>
</dbReference>
<comment type="catalytic activity">
    <reaction evidence="1 6">
        <text>Hydrolysis of (1-&gt;4)-beta-linkages between N-acetylmuramic acid and N-acetyl-D-glucosamine residues in a peptidoglycan and between N-acetyl-D-glucosamine residues in chitodextrins.</text>
        <dbReference type="EC" id="3.2.1.17"/>
    </reaction>
</comment>
<reference evidence="7 8" key="1">
    <citation type="submission" date="2014-05" db="EMBL/GenBank/DDBJ databases">
        <title>ATOL: Assembling a taxonomically balanced genome-scale reconstruction of the evolutionary history of the Enterobacteriaceae.</title>
        <authorList>
            <person name="Plunkett G.III."/>
            <person name="Neeno-Eckwall E.C."/>
            <person name="Glasner J.D."/>
            <person name="Perna N.T."/>
        </authorList>
    </citation>
    <scope>NUCLEOTIDE SEQUENCE [LARGE SCALE GENOMIC DNA]</scope>
    <source>
        <strain evidence="7 8">ATCC 33852</strain>
    </source>
</reference>
<comment type="caution">
    <text evidence="7">The sequence shown here is derived from an EMBL/GenBank/DDBJ whole genome shotgun (WGS) entry which is preliminary data.</text>
</comment>
<dbReference type="GO" id="GO:0031640">
    <property type="term" value="P:killing of cells of another organism"/>
    <property type="evidence" value="ECO:0007669"/>
    <property type="project" value="UniProtKB-KW"/>
</dbReference>
<dbReference type="InterPro" id="IPR002196">
    <property type="entry name" value="Glyco_hydro_24"/>
</dbReference>
<dbReference type="GO" id="GO:0009253">
    <property type="term" value="P:peptidoglycan catabolic process"/>
    <property type="evidence" value="ECO:0007669"/>
    <property type="project" value="InterPro"/>
</dbReference>
<keyword evidence="4 6" id="KW-0378">Hydrolase</keyword>
<sequence length="169" mass="18204">MNASILKRCSAAVVLGLMFLLPGYLSISTSVEGLKLIADFEGCQLAPYQCSAGVWTSGIGHTAGVAPTGQITEQQAAENLLADIKNVEKGLQACMPVDMPQPVYDAVVAFTFNVGVRASCNSTLAFFIKKHQWRDACEQLPRWVFVNGVRTAGLERRRAAERALCLKGA</sequence>
<gene>
    <name evidence="7" type="ORF">GEAM_0458</name>
</gene>